<protein>
    <submittedName>
        <fullName evidence="3">Uncharacterized protein</fullName>
    </submittedName>
</protein>
<dbReference type="EMBL" id="SRYM01000001">
    <property type="protein sequence ID" value="TGY63857.1"/>
    <property type="molecule type" value="Genomic_DNA"/>
</dbReference>
<organism evidence="3 4">
    <name type="scientific">Parabacteroides distasonis</name>
    <dbReference type="NCBI Taxonomy" id="823"/>
    <lineage>
        <taxon>Bacteria</taxon>
        <taxon>Pseudomonadati</taxon>
        <taxon>Bacteroidota</taxon>
        <taxon>Bacteroidia</taxon>
        <taxon>Bacteroidales</taxon>
        <taxon>Tannerellaceae</taxon>
        <taxon>Parabacteroides</taxon>
    </lineage>
</organism>
<evidence type="ECO:0000256" key="2">
    <source>
        <dbReference type="SAM" id="MobiDB-lite"/>
    </source>
</evidence>
<name>A0A4S2F650_PARDI</name>
<evidence type="ECO:0000313" key="4">
    <source>
        <dbReference type="Proteomes" id="UP000310032"/>
    </source>
</evidence>
<dbReference type="SUPFAM" id="SSF58113">
    <property type="entry name" value="Apolipoprotein A-I"/>
    <property type="match status" value="1"/>
</dbReference>
<feature type="region of interest" description="Disordered" evidence="2">
    <location>
        <begin position="368"/>
        <end position="397"/>
    </location>
</feature>
<accession>A0A4S2F650</accession>
<dbReference type="RefSeq" id="WP_135958566.1">
    <property type="nucleotide sequence ID" value="NZ_SRYM01000001.1"/>
</dbReference>
<dbReference type="AlphaFoldDB" id="A0A4S2F650"/>
<sequence>MNVEFFIYGTPLGYSYWGKEEDKAYFDTMYNNSNENKMLIEIRRSSNGILYCYYNYLIYRDVIDSEGRPGSFFGISLRLDAYCSDIRNMYRLLDTFYYMYIKNTLVKKIGEKTQFLVGGFKDTSISKKIEELNLSAFELLKRAFTSDNFQPLDSTFSAKTRQSNFVNLYDYSETDLQKMIWQTGKLDVSPDYPTIKINQVKELCDKNLQNTIQQYEVIKNTNEEKKEQLHQELAAARERVQKQESEIKQLKQDIHDLRSKLKSIERAKNVEQLIEHIKVPIAQITDYFTQAAPPFKDKLEEQKEKWLGKSIKAIRRFIPFLNMCMLILLLSCVFQNGMFKIPVPLNQETDNDIERLKLENDSLKNANRELEEKWQAQMETEKDSTSTNKNHSQKDKG</sequence>
<gene>
    <name evidence="3" type="ORF">E5342_00440</name>
</gene>
<evidence type="ECO:0000313" key="3">
    <source>
        <dbReference type="EMBL" id="TGY63857.1"/>
    </source>
</evidence>
<feature type="compositionally biased region" description="Basic and acidic residues" evidence="2">
    <location>
        <begin position="368"/>
        <end position="384"/>
    </location>
</feature>
<reference evidence="3 4" key="1">
    <citation type="submission" date="2019-04" db="EMBL/GenBank/DDBJ databases">
        <title>Microbes associate with the intestines of laboratory mice.</title>
        <authorList>
            <person name="Navarre W."/>
            <person name="Wong E."/>
            <person name="Huang K."/>
            <person name="Tropini C."/>
            <person name="Ng K."/>
            <person name="Yu B."/>
        </authorList>
    </citation>
    <scope>NUCLEOTIDE SEQUENCE [LARGE SCALE GENOMIC DNA]</scope>
    <source>
        <strain evidence="3 4">NM39_I3</strain>
    </source>
</reference>
<feature type="coiled-coil region" evidence="1">
    <location>
        <begin position="208"/>
        <end position="267"/>
    </location>
</feature>
<evidence type="ECO:0000256" key="1">
    <source>
        <dbReference type="SAM" id="Coils"/>
    </source>
</evidence>
<keyword evidence="1" id="KW-0175">Coiled coil</keyword>
<dbReference type="Proteomes" id="UP000310032">
    <property type="component" value="Unassembled WGS sequence"/>
</dbReference>
<comment type="caution">
    <text evidence="3">The sequence shown here is derived from an EMBL/GenBank/DDBJ whole genome shotgun (WGS) entry which is preliminary data.</text>
</comment>
<proteinExistence type="predicted"/>